<keyword evidence="2" id="KW-1133">Transmembrane helix</keyword>
<sequence>MRDRDSRCHQPMPSQSQLQNVCHRRGTFSVLILPLSGRRRFLRQTPLIESAKATKTKTKRKTSTKTKEMRKNSKEMAANRRRKKTIGMLTSGLKSVVKWKIIISSIMLLLLSGTSHVLAVRKGRLMSPSTFTALSGDLHVQIQFNGNEMSSQVEEDGEHRDSPSSVEHLSTDGRDLRTRNNTIMSTLVISKIIDEVESPVEKGLTLTPDATNSSSQVVTHRKRKEVVQNIPLFPDPRFNVTQVTVPCQTFLIGGRYEMQVVSNLKSVNLSEVTTTLVPAQDERLLQTLDVRWPSAEMIVSPVRLRTYPKNPVEVTLRFPEVNCNQSGSLPLPEFWLELIYCGKERSCSRNITRSSVLFAEQIRGFPKNKSLRLGCELFGLAGNYAVQLRPMIPAQNVPTTRRLLSVDWSDEFVFNVYARSIFPCDPHTGIGVLYEYPGCILEQGDRVRLYAKLRADVASLKPPTSLHYVAEQRVVKSQHSLYFACDLFSEKYVEYCFVYVSQAISGAVADVRMDCVPTLPVSDSDTGGWGPWSEWTPCSTNCLGGTRNRYRFCDSPPPRYGAKFCEGPSVETQKCGKSIADTWDCIYETSGTVITKENSTEVSQEIGPGCRCGCIVHLGSSKPKRIIAGATQSCPGRSFWLIQVDGEESISLALSFLRLPCASQYIKVRDGPSLSSTLLVELNGGGLILKGVGVPVAIESSGGQLLVEFSAGDGQAVNASTATQEGNAACTGGFMASVQQLLASRSSNSSTTLVAATRLAGKTRSVTHKPMSRLRFTLVHLSAMIFASIIIIISALLGAQYVVRYRKYHLAVARRQDEGSRLHTPRASLSSLQGPPSRAMSTTTLLSEVIYMVKMRPKHHLRHSILRESVDAENLTNETEFKESDSQGMLSKCAEVKELGSSASMVTLRNERSSPARSLDTGSVIGSPSSAEAELAAVHSRTDGSKDSPSDDRLEAPSCKDSARDSESIISSGMSSLCNSPPMNSKRLSKYSDRYDAVTLKLLSSRLDESLQDASSLHSVTESFRLGRLGSRSVSTSLTNGCYSPAASVVSTATIRTTSNPKESKEKQNRRKLLARPGSEFSLGNQEELELDYYDYNVINAGSAPGSYLGMDPAYLIWIPPFEEVAEREEDDKTPEPEPNPERDEREPLYEEIRMPKYGHYLSPASNTESSKSTTADNTPSSEERSPPDSGRPSKATSPCDGAEKGAKSLPKQPTPFMSRKQRRQSKQQMQSSLSLSAGSLDHEQRSGRNSKTPIEIPAVHQKLETELEPNDSMSGSYVEKETAVEKSSGDLQEFLSLDDIQFADESGSDYEAVNLKKVPKSELNLNQDDVRSKLLRRKETKSREVSV</sequence>
<keyword evidence="2" id="KW-0472">Membrane</keyword>
<gene>
    <name evidence="4 5" type="primary">gogo</name>
</gene>
<feature type="region of interest" description="Disordered" evidence="1">
    <location>
        <begin position="60"/>
        <end position="79"/>
    </location>
</feature>
<dbReference type="Proteomes" id="UP001652628">
    <property type="component" value="Chromosome 3"/>
</dbReference>
<feature type="transmembrane region" description="Helical" evidence="2">
    <location>
        <begin position="778"/>
        <end position="803"/>
    </location>
</feature>
<accession>A0AB40DAX0</accession>
<feature type="region of interest" description="Disordered" evidence="1">
    <location>
        <begin position="150"/>
        <end position="174"/>
    </location>
</feature>
<dbReference type="GeneID" id="108014595"/>
<dbReference type="PANTHER" id="PTHR16311">
    <property type="entry name" value="THROMBOSPONDIN TYPE I DOMAIN-CONTAINING 1"/>
    <property type="match status" value="1"/>
</dbReference>
<dbReference type="SUPFAM" id="SSF49854">
    <property type="entry name" value="Spermadhesin, CUB domain"/>
    <property type="match status" value="1"/>
</dbReference>
<dbReference type="InterPro" id="IPR038877">
    <property type="entry name" value="THSD1"/>
</dbReference>
<dbReference type="RefSeq" id="XP_070852459.1">
    <property type="nucleotide sequence ID" value="XM_070996358.1"/>
</dbReference>
<feature type="compositionally biased region" description="Basic and acidic residues" evidence="1">
    <location>
        <begin position="940"/>
        <end position="955"/>
    </location>
</feature>
<feature type="compositionally biased region" description="Low complexity" evidence="1">
    <location>
        <begin position="1227"/>
        <end position="1237"/>
    </location>
</feature>
<dbReference type="RefSeq" id="XP_065720310.2">
    <property type="nucleotide sequence ID" value="XM_065864238.2"/>
</dbReference>
<feature type="compositionally biased region" description="Basic and acidic residues" evidence="1">
    <location>
        <begin position="1134"/>
        <end position="1155"/>
    </location>
</feature>
<reference evidence="4 5" key="1">
    <citation type="submission" date="2025-05" db="UniProtKB">
        <authorList>
            <consortium name="RefSeq"/>
        </authorList>
    </citation>
    <scope>IDENTIFICATION</scope>
</reference>
<feature type="compositionally biased region" description="Polar residues" evidence="1">
    <location>
        <begin position="827"/>
        <end position="839"/>
    </location>
</feature>
<dbReference type="Gene3D" id="2.20.100.10">
    <property type="entry name" value="Thrombospondin type-1 (TSP1) repeat"/>
    <property type="match status" value="1"/>
</dbReference>
<dbReference type="SMART" id="SM00209">
    <property type="entry name" value="TSP1"/>
    <property type="match status" value="1"/>
</dbReference>
<feature type="region of interest" description="Disordered" evidence="1">
    <location>
        <begin position="907"/>
        <end position="966"/>
    </location>
</feature>
<feature type="transmembrane region" description="Helical" evidence="2">
    <location>
        <begin position="101"/>
        <end position="120"/>
    </location>
</feature>
<proteinExistence type="predicted"/>
<evidence type="ECO:0000256" key="2">
    <source>
        <dbReference type="SAM" id="Phobius"/>
    </source>
</evidence>
<dbReference type="GO" id="GO:0071944">
    <property type="term" value="C:cell periphery"/>
    <property type="evidence" value="ECO:0007669"/>
    <property type="project" value="TreeGrafter"/>
</dbReference>
<organism evidence="3 4">
    <name type="scientific">Drosophila suzukii</name>
    <name type="common">Spotted-wing drosophila fruit fly</name>
    <dbReference type="NCBI Taxonomy" id="28584"/>
    <lineage>
        <taxon>Eukaryota</taxon>
        <taxon>Metazoa</taxon>
        <taxon>Ecdysozoa</taxon>
        <taxon>Arthropoda</taxon>
        <taxon>Hexapoda</taxon>
        <taxon>Insecta</taxon>
        <taxon>Pterygota</taxon>
        <taxon>Neoptera</taxon>
        <taxon>Endopterygota</taxon>
        <taxon>Diptera</taxon>
        <taxon>Brachycera</taxon>
        <taxon>Muscomorpha</taxon>
        <taxon>Ephydroidea</taxon>
        <taxon>Drosophilidae</taxon>
        <taxon>Drosophila</taxon>
        <taxon>Sophophora</taxon>
    </lineage>
</organism>
<protein>
    <submittedName>
        <fullName evidence="4 5">Uncharacterized protein gogo</fullName>
    </submittedName>
</protein>
<dbReference type="InterPro" id="IPR036383">
    <property type="entry name" value="TSP1_rpt_sf"/>
</dbReference>
<evidence type="ECO:0000313" key="4">
    <source>
        <dbReference type="RefSeq" id="XP_065720310.2"/>
    </source>
</evidence>
<feature type="region of interest" description="Disordered" evidence="1">
    <location>
        <begin position="1054"/>
        <end position="1079"/>
    </location>
</feature>
<dbReference type="SUPFAM" id="SSF82895">
    <property type="entry name" value="TSP-1 type 1 repeat"/>
    <property type="match status" value="1"/>
</dbReference>
<evidence type="ECO:0000313" key="5">
    <source>
        <dbReference type="RefSeq" id="XP_070852459.1"/>
    </source>
</evidence>
<feature type="compositionally biased region" description="Basic and acidic residues" evidence="1">
    <location>
        <begin position="65"/>
        <end position="78"/>
    </location>
</feature>
<feature type="region of interest" description="Disordered" evidence="1">
    <location>
        <begin position="816"/>
        <end position="839"/>
    </location>
</feature>
<dbReference type="PRINTS" id="PR01705">
    <property type="entry name" value="TSP1REPEAT"/>
</dbReference>
<dbReference type="GO" id="GO:0016020">
    <property type="term" value="C:membrane"/>
    <property type="evidence" value="ECO:0007669"/>
    <property type="project" value="UniProtKB-SubCell"/>
</dbReference>
<feature type="compositionally biased region" description="Polar residues" evidence="1">
    <location>
        <begin position="915"/>
        <end position="930"/>
    </location>
</feature>
<dbReference type="PANTHER" id="PTHR16311:SF3">
    <property type="entry name" value="THROMBOSPONDIN TYPE-1 DOMAIN-CONTAINING PROTEIN 1"/>
    <property type="match status" value="1"/>
</dbReference>
<dbReference type="Pfam" id="PF00090">
    <property type="entry name" value="TSP_1"/>
    <property type="match status" value="1"/>
</dbReference>
<name>A0AB40DAX0_DROSZ</name>
<dbReference type="PROSITE" id="PS50092">
    <property type="entry name" value="TSP1"/>
    <property type="match status" value="1"/>
</dbReference>
<feature type="region of interest" description="Disordered" evidence="1">
    <location>
        <begin position="1126"/>
        <end position="1286"/>
    </location>
</feature>
<dbReference type="InterPro" id="IPR000884">
    <property type="entry name" value="TSP1_rpt"/>
</dbReference>
<dbReference type="GO" id="GO:0007399">
    <property type="term" value="P:nervous system development"/>
    <property type="evidence" value="ECO:0007669"/>
    <property type="project" value="UniProtKB-ARBA"/>
</dbReference>
<evidence type="ECO:0000256" key="1">
    <source>
        <dbReference type="SAM" id="MobiDB-lite"/>
    </source>
</evidence>
<evidence type="ECO:0000313" key="3">
    <source>
        <dbReference type="Proteomes" id="UP001652628"/>
    </source>
</evidence>
<keyword evidence="2" id="KW-0812">Transmembrane</keyword>
<dbReference type="InterPro" id="IPR035914">
    <property type="entry name" value="Sperma_CUB_dom_sf"/>
</dbReference>
<keyword evidence="3" id="KW-1185">Reference proteome</keyword>
<dbReference type="Gene3D" id="2.60.120.290">
    <property type="entry name" value="Spermadhesin, CUB domain"/>
    <property type="match status" value="1"/>
</dbReference>
<feature type="compositionally biased region" description="Polar residues" evidence="1">
    <location>
        <begin position="1164"/>
        <end position="1181"/>
    </location>
</feature>